<dbReference type="EMBL" id="BARS01029706">
    <property type="protein sequence ID" value="GAG07597.1"/>
    <property type="molecule type" value="Genomic_DNA"/>
</dbReference>
<keyword evidence="9" id="KW-0411">Iron-sulfur</keyword>
<reference evidence="10" key="1">
    <citation type="journal article" date="2014" name="Front. Microbiol.">
        <title>High frequency of phylogenetically diverse reductive dehalogenase-homologous genes in deep subseafloor sedimentary metagenomes.</title>
        <authorList>
            <person name="Kawai M."/>
            <person name="Futagami T."/>
            <person name="Toyoda A."/>
            <person name="Takaki Y."/>
            <person name="Nishi S."/>
            <person name="Hori S."/>
            <person name="Arai W."/>
            <person name="Tsubouchi T."/>
            <person name="Morono Y."/>
            <person name="Uchiyama I."/>
            <person name="Ito T."/>
            <person name="Fujiyama A."/>
            <person name="Inagaki F."/>
            <person name="Takami H."/>
        </authorList>
    </citation>
    <scope>NUCLEOTIDE SEQUENCE</scope>
    <source>
        <strain evidence="10">Expedition CK06-06</strain>
    </source>
</reference>
<comment type="pathway">
    <text evidence="2">Cofactor biosynthesis; NAD(+) biosynthesis; quinolinate from iminoaspartate: step 1/1.</text>
</comment>
<dbReference type="GO" id="GO:0046872">
    <property type="term" value="F:metal ion binding"/>
    <property type="evidence" value="ECO:0007669"/>
    <property type="project" value="UniProtKB-KW"/>
</dbReference>
<name>X0V8C3_9ZZZZ</name>
<dbReference type="EC" id="2.5.1.72" evidence="3"/>
<evidence type="ECO:0000256" key="8">
    <source>
        <dbReference type="ARBA" id="ARBA00023004"/>
    </source>
</evidence>
<dbReference type="SUPFAM" id="SSF142754">
    <property type="entry name" value="NadA-like"/>
    <property type="match status" value="1"/>
</dbReference>
<dbReference type="InterPro" id="IPR036094">
    <property type="entry name" value="NadA_sf"/>
</dbReference>
<dbReference type="GO" id="GO:0034628">
    <property type="term" value="P:'de novo' NAD+ biosynthetic process from L-aspartate"/>
    <property type="evidence" value="ECO:0007669"/>
    <property type="project" value="TreeGrafter"/>
</dbReference>
<dbReference type="UniPathway" id="UPA00253">
    <property type="reaction ID" value="UER00327"/>
</dbReference>
<keyword evidence="8" id="KW-0408">Iron</keyword>
<evidence type="ECO:0000313" key="10">
    <source>
        <dbReference type="EMBL" id="GAG07597.1"/>
    </source>
</evidence>
<dbReference type="AlphaFoldDB" id="X0V8C3"/>
<keyword evidence="4" id="KW-0004">4Fe-4S</keyword>
<dbReference type="GO" id="GO:0008987">
    <property type="term" value="F:quinolinate synthetase A activity"/>
    <property type="evidence" value="ECO:0007669"/>
    <property type="project" value="InterPro"/>
</dbReference>
<evidence type="ECO:0000256" key="3">
    <source>
        <dbReference type="ARBA" id="ARBA00012669"/>
    </source>
</evidence>
<protein>
    <recommendedName>
        <fullName evidence="3">quinolinate synthase</fullName>
        <ecNumber evidence="3">2.5.1.72</ecNumber>
    </recommendedName>
</protein>
<dbReference type="Pfam" id="PF02445">
    <property type="entry name" value="NadA"/>
    <property type="match status" value="1"/>
</dbReference>
<accession>X0V8C3</accession>
<feature type="non-terminal residue" evidence="10">
    <location>
        <position position="1"/>
    </location>
</feature>
<gene>
    <name evidence="10" type="ORF">S01H1_46394</name>
</gene>
<keyword evidence="5" id="KW-0662">Pyridine nucleotide biosynthesis</keyword>
<keyword evidence="6" id="KW-0808">Transferase</keyword>
<dbReference type="PANTHER" id="PTHR30573">
    <property type="entry name" value="QUINOLINATE SYNTHETASE A"/>
    <property type="match status" value="1"/>
</dbReference>
<sequence>VKVVESLESKEILFVPDQYLGHYTSTKTSKKMVPWPGFCPFHVRIQPKDIARLKREYPRAKVIVHPECRPEVIALADEALSTGGMCRFARETEAEEIIVGTEIGMIYRLRKENPGKKFIPASEQAICPDMKLITLEKVLWALKEMAFEVKVPEAIRLRAKVAVDKMLRVV</sequence>
<comment type="caution">
    <text evidence="10">The sequence shown here is derived from an EMBL/GenBank/DDBJ whole genome shotgun (WGS) entry which is preliminary data.</text>
</comment>
<organism evidence="10">
    <name type="scientific">marine sediment metagenome</name>
    <dbReference type="NCBI Taxonomy" id="412755"/>
    <lineage>
        <taxon>unclassified sequences</taxon>
        <taxon>metagenomes</taxon>
        <taxon>ecological metagenomes</taxon>
    </lineage>
</organism>
<evidence type="ECO:0000256" key="9">
    <source>
        <dbReference type="ARBA" id="ARBA00023014"/>
    </source>
</evidence>
<evidence type="ECO:0000256" key="7">
    <source>
        <dbReference type="ARBA" id="ARBA00022723"/>
    </source>
</evidence>
<keyword evidence="7" id="KW-0479">Metal-binding</keyword>
<evidence type="ECO:0000256" key="1">
    <source>
        <dbReference type="ARBA" id="ARBA00001966"/>
    </source>
</evidence>
<dbReference type="GO" id="GO:0051539">
    <property type="term" value="F:4 iron, 4 sulfur cluster binding"/>
    <property type="evidence" value="ECO:0007669"/>
    <property type="project" value="UniProtKB-KW"/>
</dbReference>
<proteinExistence type="predicted"/>
<dbReference type="Gene3D" id="3.40.50.10800">
    <property type="entry name" value="NadA-like"/>
    <property type="match status" value="3"/>
</dbReference>
<evidence type="ECO:0000256" key="6">
    <source>
        <dbReference type="ARBA" id="ARBA00022679"/>
    </source>
</evidence>
<comment type="cofactor">
    <cofactor evidence="1">
        <name>[4Fe-4S] cluster</name>
        <dbReference type="ChEBI" id="CHEBI:49883"/>
    </cofactor>
</comment>
<dbReference type="InterPro" id="IPR003473">
    <property type="entry name" value="NadA"/>
</dbReference>
<dbReference type="PANTHER" id="PTHR30573:SF0">
    <property type="entry name" value="QUINOLINATE SYNTHASE, CHLOROPLASTIC"/>
    <property type="match status" value="1"/>
</dbReference>
<evidence type="ECO:0000256" key="4">
    <source>
        <dbReference type="ARBA" id="ARBA00022485"/>
    </source>
</evidence>
<evidence type="ECO:0000256" key="2">
    <source>
        <dbReference type="ARBA" id="ARBA00005065"/>
    </source>
</evidence>
<evidence type="ECO:0000256" key="5">
    <source>
        <dbReference type="ARBA" id="ARBA00022642"/>
    </source>
</evidence>